<name>X1JTW8_9ZZZZ</name>
<protein>
    <submittedName>
        <fullName evidence="1">Uncharacterized protein</fullName>
    </submittedName>
</protein>
<gene>
    <name evidence="1" type="ORF">S03H2_47628</name>
</gene>
<evidence type="ECO:0000313" key="1">
    <source>
        <dbReference type="EMBL" id="GAH73253.1"/>
    </source>
</evidence>
<proteinExistence type="predicted"/>
<feature type="non-terminal residue" evidence="1">
    <location>
        <position position="1"/>
    </location>
</feature>
<sequence length="168" mass="18391">EKTEFGRSPVCPRAVRVYIDGHYAGPAFQVLDLWDQAATQDRIGEKEAAQTTKAILREVLSHAPYAGSLAGHWDVSGDVRHWTTLPGKVFVFAADMAPGPHTVRLEMYDINGSRLPRWTNTYYGIGVPKTGEAYVSLAPRFDGDNRLGPEDIRKAVAGGARPASTYGF</sequence>
<accession>X1JTW8</accession>
<dbReference type="EMBL" id="BARU01029981">
    <property type="protein sequence ID" value="GAH73253.1"/>
    <property type="molecule type" value="Genomic_DNA"/>
</dbReference>
<organism evidence="1">
    <name type="scientific">marine sediment metagenome</name>
    <dbReference type="NCBI Taxonomy" id="412755"/>
    <lineage>
        <taxon>unclassified sequences</taxon>
        <taxon>metagenomes</taxon>
        <taxon>ecological metagenomes</taxon>
    </lineage>
</organism>
<comment type="caution">
    <text evidence="1">The sequence shown here is derived from an EMBL/GenBank/DDBJ whole genome shotgun (WGS) entry which is preliminary data.</text>
</comment>
<reference evidence="1" key="1">
    <citation type="journal article" date="2014" name="Front. Microbiol.">
        <title>High frequency of phylogenetically diverse reductive dehalogenase-homologous genes in deep subseafloor sedimentary metagenomes.</title>
        <authorList>
            <person name="Kawai M."/>
            <person name="Futagami T."/>
            <person name="Toyoda A."/>
            <person name="Takaki Y."/>
            <person name="Nishi S."/>
            <person name="Hori S."/>
            <person name="Arai W."/>
            <person name="Tsubouchi T."/>
            <person name="Morono Y."/>
            <person name="Uchiyama I."/>
            <person name="Ito T."/>
            <person name="Fujiyama A."/>
            <person name="Inagaki F."/>
            <person name="Takami H."/>
        </authorList>
    </citation>
    <scope>NUCLEOTIDE SEQUENCE</scope>
    <source>
        <strain evidence="1">Expedition CK06-06</strain>
    </source>
</reference>
<dbReference type="AlphaFoldDB" id="X1JTW8"/>